<dbReference type="AlphaFoldDB" id="A0AB94IVM9"/>
<dbReference type="PRINTS" id="PR00932">
    <property type="entry name" value="AMINO1PTASE"/>
</dbReference>
<keyword evidence="12" id="KW-1185">Reference proteome</keyword>
<evidence type="ECO:0000256" key="4">
    <source>
        <dbReference type="ARBA" id="ARBA00022670"/>
    </source>
</evidence>
<evidence type="ECO:0000256" key="7">
    <source>
        <dbReference type="ARBA" id="ARBA00022833"/>
    </source>
</evidence>
<dbReference type="NCBIfam" id="NF002600">
    <property type="entry name" value="PRK02256.1"/>
    <property type="match status" value="1"/>
</dbReference>
<evidence type="ECO:0000256" key="5">
    <source>
        <dbReference type="ARBA" id="ARBA00022723"/>
    </source>
</evidence>
<keyword evidence="7 9" id="KW-0862">Zinc</keyword>
<proteinExistence type="inferred from homology"/>
<dbReference type="PANTHER" id="PTHR28570:SF2">
    <property type="entry name" value="M18 FAMILY AMINOPEPTIDASE 1-RELATED"/>
    <property type="match status" value="1"/>
</dbReference>
<keyword evidence="3 9" id="KW-0031">Aminopeptidase</keyword>
<dbReference type="EMBL" id="FP929056">
    <property type="protein sequence ID" value="CBL27791.1"/>
    <property type="molecule type" value="Genomic_DNA"/>
</dbReference>
<keyword evidence="6 9" id="KW-0378">Hydrolase</keyword>
<accession>A0AB94IVM9</accession>
<evidence type="ECO:0000256" key="10">
    <source>
        <dbReference type="RuleBase" id="RU004387"/>
    </source>
</evidence>
<dbReference type="Gene3D" id="3.40.630.10">
    <property type="entry name" value="Zn peptidases"/>
    <property type="match status" value="1"/>
</dbReference>
<dbReference type="GO" id="GO:0004177">
    <property type="term" value="F:aminopeptidase activity"/>
    <property type="evidence" value="ECO:0007669"/>
    <property type="project" value="UniProtKB-KW"/>
</dbReference>
<evidence type="ECO:0000313" key="12">
    <source>
        <dbReference type="Proteomes" id="UP000008957"/>
    </source>
</evidence>
<dbReference type="GO" id="GO:0005737">
    <property type="term" value="C:cytoplasm"/>
    <property type="evidence" value="ECO:0007669"/>
    <property type="project" value="UniProtKB-ARBA"/>
</dbReference>
<keyword evidence="4 9" id="KW-0645">Protease</keyword>
<evidence type="ECO:0000256" key="8">
    <source>
        <dbReference type="ARBA" id="ARBA00023049"/>
    </source>
</evidence>
<dbReference type="GO" id="GO:0006508">
    <property type="term" value="P:proteolysis"/>
    <property type="evidence" value="ECO:0007669"/>
    <property type="project" value="UniProtKB-KW"/>
</dbReference>
<dbReference type="Pfam" id="PF02127">
    <property type="entry name" value="Peptidase_M18"/>
    <property type="match status" value="1"/>
</dbReference>
<dbReference type="GO" id="GO:0008237">
    <property type="term" value="F:metallopeptidase activity"/>
    <property type="evidence" value="ECO:0007669"/>
    <property type="project" value="UniProtKB-KW"/>
</dbReference>
<dbReference type="InterPro" id="IPR023358">
    <property type="entry name" value="Peptidase_M18_dom2"/>
</dbReference>
<evidence type="ECO:0000313" key="11">
    <source>
        <dbReference type="EMBL" id="CBL27791.1"/>
    </source>
</evidence>
<dbReference type="Proteomes" id="UP000008957">
    <property type="component" value="Chromosome"/>
</dbReference>
<gene>
    <name evidence="11" type="ORF">SY1_02790</name>
</gene>
<dbReference type="EC" id="3.4.11.-" evidence="10"/>
<name>A0AB94IVM9_9BACT</name>
<reference evidence="11 12" key="2">
    <citation type="submission" date="2010-03" db="EMBL/GenBank/DDBJ databases">
        <authorList>
            <person name="Pajon A."/>
        </authorList>
    </citation>
    <scope>NUCLEOTIDE SEQUENCE [LARGE SCALE GENOMIC DNA]</scope>
    <source>
        <strain evidence="11 12">SGP1</strain>
    </source>
</reference>
<evidence type="ECO:0000256" key="9">
    <source>
        <dbReference type="RuleBase" id="RU004386"/>
    </source>
</evidence>
<dbReference type="SUPFAM" id="SSF101821">
    <property type="entry name" value="Aminopeptidase/glucanase lid domain"/>
    <property type="match status" value="1"/>
</dbReference>
<dbReference type="GO" id="GO:0008270">
    <property type="term" value="F:zinc ion binding"/>
    <property type="evidence" value="ECO:0007669"/>
    <property type="project" value="InterPro"/>
</dbReference>
<evidence type="ECO:0000256" key="2">
    <source>
        <dbReference type="ARBA" id="ARBA00008290"/>
    </source>
</evidence>
<evidence type="ECO:0000256" key="3">
    <source>
        <dbReference type="ARBA" id="ARBA00022438"/>
    </source>
</evidence>
<sequence length="472" mass="51541">MNAKEWKKKVCVEPKNGYERLSAEERERMNAYCTAYKAFLDAGKTERECVQESVRLAEAAGFRPYVRGMALEAGDRVFFNNRGKMLILAVVGRLGLEEGVQMTAAHIDSPRLDLKPNPLYEDSELAYLKTHYYGGIRKYQWVTIPLELHGVVAMKDGRTLSVTLGGERGEPRLVISDLLPHLGAEQNKKPLSEGIKGEQLNLLIGSEPLSGNGGEEGEEGAKDRVKLNVMKLLYEKYGFTEEDFISAELEAVPAFDAVDVGVDASMIGAYGHDDRVCAFAALRAVLDLDAAPERSAVCVLADKEEIGSVGVSGMRTAAFDTFMEDLCQAQNVPLRACLERSFCLSADVTAAFDPNFPDVFDKRNAARFNRGIALNKYTGARGKSGASDASAETVAAVRRWFDDAGVTWQMSEMGKVDAGGGGTVALFMANRNIDTLDAGVPLLSMHAPFEVAAKLDCYMTFKAMEAVCRAHR</sequence>
<dbReference type="SUPFAM" id="SSF53187">
    <property type="entry name" value="Zn-dependent exopeptidases"/>
    <property type="match status" value="1"/>
</dbReference>
<protein>
    <recommendedName>
        <fullName evidence="10">M18 family aminopeptidase</fullName>
        <ecNumber evidence="10">3.4.11.-</ecNumber>
    </recommendedName>
</protein>
<dbReference type="KEGG" id="sbr:SY1_02790"/>
<reference evidence="12" key="1">
    <citation type="submission" date="2010-03" db="EMBL/GenBank/DDBJ databases">
        <title>The genome sequence of Synergistetes sp. SGP1.</title>
        <authorList>
            <consortium name="metaHIT consortium -- http://www.metahit.eu/"/>
            <person name="Pajon A."/>
            <person name="Turner K."/>
            <person name="Parkhill J."/>
            <person name="Wade W."/>
            <person name="Vartoukian S."/>
        </authorList>
    </citation>
    <scope>NUCLEOTIDE SEQUENCE [LARGE SCALE GENOMIC DNA]</scope>
    <source>
        <strain evidence="12">SGP1</strain>
    </source>
</reference>
<evidence type="ECO:0000256" key="6">
    <source>
        <dbReference type="ARBA" id="ARBA00022801"/>
    </source>
</evidence>
<keyword evidence="8 9" id="KW-0482">Metalloprotease</keyword>
<organism evidence="11 12">
    <name type="scientific">Fretibacterium fastidiosum</name>
    <dbReference type="NCBI Taxonomy" id="651822"/>
    <lineage>
        <taxon>Bacteria</taxon>
        <taxon>Thermotogati</taxon>
        <taxon>Synergistota</taxon>
        <taxon>Synergistia</taxon>
        <taxon>Synergistales</taxon>
        <taxon>Aminobacteriaceae</taxon>
        <taxon>Fretibacterium</taxon>
    </lineage>
</organism>
<keyword evidence="5 9" id="KW-0479">Metal-binding</keyword>
<comment type="similarity">
    <text evidence="2 9">Belongs to the peptidase M18 family.</text>
</comment>
<dbReference type="InterPro" id="IPR001948">
    <property type="entry name" value="Peptidase_M18"/>
</dbReference>
<evidence type="ECO:0000256" key="1">
    <source>
        <dbReference type="ARBA" id="ARBA00001947"/>
    </source>
</evidence>
<dbReference type="Gene3D" id="2.30.250.10">
    <property type="entry name" value="Aminopeptidase i, Domain 2"/>
    <property type="match status" value="1"/>
</dbReference>
<comment type="cofactor">
    <cofactor evidence="1 10">
        <name>Zn(2+)</name>
        <dbReference type="ChEBI" id="CHEBI:29105"/>
    </cofactor>
</comment>
<dbReference type="RefSeq" id="WP_015555938.1">
    <property type="nucleotide sequence ID" value="NC_021038.1"/>
</dbReference>
<dbReference type="PANTHER" id="PTHR28570">
    <property type="entry name" value="ASPARTYL AMINOPEPTIDASE"/>
    <property type="match status" value="1"/>
</dbReference>